<keyword evidence="3" id="KW-1185">Reference proteome</keyword>
<evidence type="ECO:0000313" key="2">
    <source>
        <dbReference type="EMBL" id="NUB46825.1"/>
    </source>
</evidence>
<reference evidence="2" key="1">
    <citation type="submission" date="2020-05" db="EMBL/GenBank/DDBJ databases">
        <title>Fertoebacter nigrum gen. nov., sp. nov., a new member of the family Rhodobacteraceae.</title>
        <authorList>
            <person name="Szuroczki S."/>
            <person name="Abbaszade G."/>
            <person name="Buni D."/>
            <person name="Schumann P."/>
            <person name="Toth E."/>
        </authorList>
    </citation>
    <scope>NUCLEOTIDE SEQUENCE</scope>
    <source>
        <strain evidence="2">RG-N-1a</strain>
    </source>
</reference>
<comment type="caution">
    <text evidence="2">The sequence shown here is derived from an EMBL/GenBank/DDBJ whole genome shotgun (WGS) entry which is preliminary data.</text>
</comment>
<dbReference type="EMBL" id="WHUT02000025">
    <property type="protein sequence ID" value="NUB46825.1"/>
    <property type="molecule type" value="Genomic_DNA"/>
</dbReference>
<dbReference type="Proteomes" id="UP000484076">
    <property type="component" value="Unassembled WGS sequence"/>
</dbReference>
<accession>A0A8X8H3V6</accession>
<gene>
    <name evidence="2" type="ORF">GEU84_020790</name>
</gene>
<evidence type="ECO:0000256" key="1">
    <source>
        <dbReference type="SAM" id="MobiDB-lite"/>
    </source>
</evidence>
<feature type="region of interest" description="Disordered" evidence="1">
    <location>
        <begin position="1"/>
        <end position="34"/>
    </location>
</feature>
<dbReference type="AlphaFoldDB" id="A0A8X8H3V6"/>
<protein>
    <submittedName>
        <fullName evidence="2">Uncharacterized protein</fullName>
    </submittedName>
</protein>
<proteinExistence type="predicted"/>
<dbReference type="RefSeq" id="WP_152828805.1">
    <property type="nucleotide sequence ID" value="NZ_WHUT02000025.1"/>
</dbReference>
<sequence>MSDTFFQKPAGRAAATPQPSYKPPSRAGKGDRLAPVRIATPQQPEHRKLAPTLDNRGALGLTINVLIDRIPRGCLFKVGSGWFDLDGYWCLKGPGGVVEVRRGSPQKVLRTLTEPQKKELARVRLNARRNKVR</sequence>
<name>A0A8X8H3V6_9RHOB</name>
<organism evidence="2 3">
    <name type="scientific">Fertoeibacter niger</name>
    <dbReference type="NCBI Taxonomy" id="2656921"/>
    <lineage>
        <taxon>Bacteria</taxon>
        <taxon>Pseudomonadati</taxon>
        <taxon>Pseudomonadota</taxon>
        <taxon>Alphaproteobacteria</taxon>
        <taxon>Rhodobacterales</taxon>
        <taxon>Paracoccaceae</taxon>
        <taxon>Fertoeibacter</taxon>
    </lineage>
</organism>
<evidence type="ECO:0000313" key="3">
    <source>
        <dbReference type="Proteomes" id="UP000484076"/>
    </source>
</evidence>